<comment type="similarity">
    <text evidence="2">Belongs to the methyl-accepting chemotaxis (MCP) protein family.</text>
</comment>
<dbReference type="PROSITE" id="PS50885">
    <property type="entry name" value="HAMP"/>
    <property type="match status" value="1"/>
</dbReference>
<dbReference type="Pfam" id="PF00015">
    <property type="entry name" value="MCPsignal"/>
    <property type="match status" value="1"/>
</dbReference>
<feature type="transmembrane region" description="Helical" evidence="4">
    <location>
        <begin position="350"/>
        <end position="367"/>
    </location>
</feature>
<dbReference type="OrthoDB" id="7293398at2"/>
<sequence>MSSLSKLAVRLPSTIVGLALVSATVMGGLSWYSARSSLVSSVQDTLRLAATATGHGVALVADRAQADFAAAAGHPQVASNFTDLVETLDPGKPDYAGILAAFRAPAGIEARLAFDGATTNTMYGRRHVKVQEVARKLLSQPGYADLLFLDLDGRVVYTATKGDDFAISVTDAPLRETGLARLFERMKAAGPDAVSFADFAAYPVGGGPAAFIGKAMSRRANVAMGTAQAVERAGYVVMRLAPTLFDLTLSQRAGLGETGETLAVGPDGRLRAKPPLASPLAPGVAAGAPASDLGLTPDLVAAGTPFTYETPGGRRLAVSAAVPVLGARWTMVAEQSEAEALRAVDALSRMLVLIGLCVLVATALLGLAMSRAIVRPLAALTGALTALAARRALDAVPGGRRRDEIGDIARAVVMIRDVSLEEAAEQLRTTEAARLREEEARRHLLRDLADRFEVSVGAIVARVSGAAEGLTGASGAVTRAVEGTSTRSVGVAAVARQTSGNVGAVAAAAEELGATVAEIGRQVVQAAGMSAEAVAQARQAGGTMADLSAAAARIGDVVGLVSQIASQTNLLALNATIEAARAGEAGRGFAVVAAEVKELAGQTARATDEIGRHVAAIQSTSRGAGEAIAGVTVQIEAMSQVATGIASAIEEQGAMTHEIVRQMAEATDGTAAMTRDIAEVAEAAGVAGRAAGEVAQASEDLSDECAHLRREVDGFLTSVRAA</sequence>
<evidence type="ECO:0000313" key="7">
    <source>
        <dbReference type="EMBL" id="AWN48697.1"/>
    </source>
</evidence>
<dbReference type="PROSITE" id="PS50111">
    <property type="entry name" value="CHEMOTAXIS_TRANSDUC_2"/>
    <property type="match status" value="1"/>
</dbReference>
<dbReference type="Gene3D" id="6.10.340.10">
    <property type="match status" value="1"/>
</dbReference>
<dbReference type="Proteomes" id="UP000245444">
    <property type="component" value="Chromosome"/>
</dbReference>
<dbReference type="GO" id="GO:0016020">
    <property type="term" value="C:membrane"/>
    <property type="evidence" value="ECO:0007669"/>
    <property type="project" value="InterPro"/>
</dbReference>
<accession>A0A2U8WRH1</accession>
<keyword evidence="4" id="KW-0812">Transmembrane</keyword>
<name>A0A2U8WRH1_9HYPH</name>
<feature type="domain" description="HAMP" evidence="6">
    <location>
        <begin position="371"/>
        <end position="425"/>
    </location>
</feature>
<feature type="domain" description="Methyl-accepting transducer" evidence="5">
    <location>
        <begin position="466"/>
        <end position="702"/>
    </location>
</feature>
<dbReference type="EMBL" id="CP029553">
    <property type="protein sequence ID" value="AWN48697.1"/>
    <property type="molecule type" value="Genomic_DNA"/>
</dbReference>
<gene>
    <name evidence="7" type="ORF">DK419_22005</name>
</gene>
<reference evidence="7 8" key="1">
    <citation type="submission" date="2018-05" db="EMBL/GenBank/DDBJ databases">
        <title>Complete Genome Sequence of Methylobacterium sp. 17Sr1-28.</title>
        <authorList>
            <person name="Srinivasan S."/>
        </authorList>
    </citation>
    <scope>NUCLEOTIDE SEQUENCE [LARGE SCALE GENOMIC DNA]</scope>
    <source>
        <strain evidence="7 8">17Sr1-28</strain>
    </source>
</reference>
<dbReference type="InterPro" id="IPR003660">
    <property type="entry name" value="HAMP_dom"/>
</dbReference>
<dbReference type="InterPro" id="IPR004089">
    <property type="entry name" value="MCPsignal_dom"/>
</dbReference>
<evidence type="ECO:0000313" key="8">
    <source>
        <dbReference type="Proteomes" id="UP000245444"/>
    </source>
</evidence>
<dbReference type="SMART" id="SM00283">
    <property type="entry name" value="MA"/>
    <property type="match status" value="1"/>
</dbReference>
<evidence type="ECO:0000259" key="5">
    <source>
        <dbReference type="PROSITE" id="PS50111"/>
    </source>
</evidence>
<dbReference type="GO" id="GO:0007165">
    <property type="term" value="P:signal transduction"/>
    <property type="evidence" value="ECO:0007669"/>
    <property type="project" value="UniProtKB-KW"/>
</dbReference>
<evidence type="ECO:0000256" key="2">
    <source>
        <dbReference type="ARBA" id="ARBA00029447"/>
    </source>
</evidence>
<evidence type="ECO:0000256" key="4">
    <source>
        <dbReference type="SAM" id="Phobius"/>
    </source>
</evidence>
<dbReference type="Gene3D" id="1.10.287.950">
    <property type="entry name" value="Methyl-accepting chemotaxis protein"/>
    <property type="match status" value="1"/>
</dbReference>
<keyword evidence="4" id="KW-0472">Membrane</keyword>
<evidence type="ECO:0000259" key="6">
    <source>
        <dbReference type="PROSITE" id="PS50885"/>
    </source>
</evidence>
<dbReference type="AlphaFoldDB" id="A0A2U8WRH1"/>
<dbReference type="KEGG" id="mtea:DK419_22005"/>
<dbReference type="PANTHER" id="PTHR32089:SF112">
    <property type="entry name" value="LYSOZYME-LIKE PROTEIN-RELATED"/>
    <property type="match status" value="1"/>
</dbReference>
<organism evidence="7 8">
    <name type="scientific">Methylobacterium terrae</name>
    <dbReference type="NCBI Taxonomy" id="2202827"/>
    <lineage>
        <taxon>Bacteria</taxon>
        <taxon>Pseudomonadati</taxon>
        <taxon>Pseudomonadota</taxon>
        <taxon>Alphaproteobacteria</taxon>
        <taxon>Hyphomicrobiales</taxon>
        <taxon>Methylobacteriaceae</taxon>
        <taxon>Methylobacterium</taxon>
    </lineage>
</organism>
<keyword evidence="8" id="KW-1185">Reference proteome</keyword>
<evidence type="ECO:0000256" key="1">
    <source>
        <dbReference type="ARBA" id="ARBA00023224"/>
    </source>
</evidence>
<keyword evidence="1 3" id="KW-0807">Transducer</keyword>
<dbReference type="PANTHER" id="PTHR32089">
    <property type="entry name" value="METHYL-ACCEPTING CHEMOTAXIS PROTEIN MCPB"/>
    <property type="match status" value="1"/>
</dbReference>
<protein>
    <submittedName>
        <fullName evidence="7">Chemotaxis protein</fullName>
    </submittedName>
</protein>
<dbReference type="RefSeq" id="WP_109960985.1">
    <property type="nucleotide sequence ID" value="NZ_CP029553.1"/>
</dbReference>
<dbReference type="SUPFAM" id="SSF58104">
    <property type="entry name" value="Methyl-accepting chemotaxis protein (MCP) signaling domain"/>
    <property type="match status" value="1"/>
</dbReference>
<proteinExistence type="inferred from homology"/>
<feature type="transmembrane region" description="Helical" evidence="4">
    <location>
        <begin position="12"/>
        <end position="32"/>
    </location>
</feature>
<evidence type="ECO:0000256" key="3">
    <source>
        <dbReference type="PROSITE-ProRule" id="PRU00284"/>
    </source>
</evidence>
<keyword evidence="4" id="KW-1133">Transmembrane helix</keyword>